<name>A0A2J6T2H9_9HELO</name>
<dbReference type="STRING" id="1095630.A0A2J6T2H9"/>
<comment type="similarity">
    <text evidence="1">Belongs to the NmrA-type oxidoreductase family.</text>
</comment>
<reference evidence="4 5" key="1">
    <citation type="submission" date="2016-04" db="EMBL/GenBank/DDBJ databases">
        <title>A degradative enzymes factory behind the ericoid mycorrhizal symbiosis.</title>
        <authorList>
            <consortium name="DOE Joint Genome Institute"/>
            <person name="Martino E."/>
            <person name="Morin E."/>
            <person name="Grelet G."/>
            <person name="Kuo A."/>
            <person name="Kohler A."/>
            <person name="Daghino S."/>
            <person name="Barry K."/>
            <person name="Choi C."/>
            <person name="Cichocki N."/>
            <person name="Clum A."/>
            <person name="Copeland A."/>
            <person name="Hainaut M."/>
            <person name="Haridas S."/>
            <person name="Labutti K."/>
            <person name="Lindquist E."/>
            <person name="Lipzen A."/>
            <person name="Khouja H.-R."/>
            <person name="Murat C."/>
            <person name="Ohm R."/>
            <person name="Olson A."/>
            <person name="Spatafora J."/>
            <person name="Veneault-Fourrey C."/>
            <person name="Henrissat B."/>
            <person name="Grigoriev I."/>
            <person name="Martin F."/>
            <person name="Perotto S."/>
        </authorList>
    </citation>
    <scope>NUCLEOTIDE SEQUENCE [LARGE SCALE GENOMIC DNA]</scope>
    <source>
        <strain evidence="4 5">E</strain>
    </source>
</reference>
<sequence>MPKTIAALGVAGTQGGSVASHFLSLGWNVRGISRSSTSSSAEALKAKGIDVVQADVDDPQTLIPAFRGAHVIFAVTDFWAPYFAAFEEKSKISDRETGEYAYAIEVHRRKNIVDAADVMLKEEGSKLERFVSSTLPGFKEQSKGKHTYAYHFDSKADITSYLKEKNELWEKSSLLNMGFYADNIIWYGGFMGAAKPCEPTAVHPFVIPGDTGLFVSLLVNSPPKQDLLGVSEIGREVAESTATSAEFGWGDKLILPWQTSGVASLSVANYFLGIC</sequence>
<dbReference type="Pfam" id="PF05368">
    <property type="entry name" value="NmrA"/>
    <property type="match status" value="1"/>
</dbReference>
<dbReference type="InterPro" id="IPR036291">
    <property type="entry name" value="NAD(P)-bd_dom_sf"/>
</dbReference>
<keyword evidence="5" id="KW-1185">Reference proteome</keyword>
<dbReference type="SUPFAM" id="SSF51735">
    <property type="entry name" value="NAD(P)-binding Rossmann-fold domains"/>
    <property type="match status" value="1"/>
</dbReference>
<evidence type="ECO:0000313" key="5">
    <source>
        <dbReference type="Proteomes" id="UP000235371"/>
    </source>
</evidence>
<dbReference type="Gene3D" id="3.90.25.10">
    <property type="entry name" value="UDP-galactose 4-epimerase, domain 1"/>
    <property type="match status" value="1"/>
</dbReference>
<dbReference type="InParanoid" id="A0A2J6T2H9"/>
<protein>
    <submittedName>
        <fullName evidence="4">NAD(P)-binding protein</fullName>
    </submittedName>
</protein>
<gene>
    <name evidence="4" type="ORF">K444DRAFT_692803</name>
</gene>
<dbReference type="PANTHER" id="PTHR42748">
    <property type="entry name" value="NITROGEN METABOLITE REPRESSION PROTEIN NMRA FAMILY MEMBER"/>
    <property type="match status" value="1"/>
</dbReference>
<dbReference type="PANTHER" id="PTHR42748:SF26">
    <property type="entry name" value="NMRA-LIKE DOMAIN-CONTAINING PROTEIN"/>
    <property type="match status" value="1"/>
</dbReference>
<organism evidence="4 5">
    <name type="scientific">Hyaloscypha bicolor E</name>
    <dbReference type="NCBI Taxonomy" id="1095630"/>
    <lineage>
        <taxon>Eukaryota</taxon>
        <taxon>Fungi</taxon>
        <taxon>Dikarya</taxon>
        <taxon>Ascomycota</taxon>
        <taxon>Pezizomycotina</taxon>
        <taxon>Leotiomycetes</taxon>
        <taxon>Helotiales</taxon>
        <taxon>Hyaloscyphaceae</taxon>
        <taxon>Hyaloscypha</taxon>
        <taxon>Hyaloscypha bicolor</taxon>
    </lineage>
</organism>
<dbReference type="InterPro" id="IPR051164">
    <property type="entry name" value="NmrA-like_oxidored"/>
</dbReference>
<keyword evidence="2" id="KW-0521">NADP</keyword>
<dbReference type="Proteomes" id="UP000235371">
    <property type="component" value="Unassembled WGS sequence"/>
</dbReference>
<evidence type="ECO:0000256" key="2">
    <source>
        <dbReference type="ARBA" id="ARBA00022857"/>
    </source>
</evidence>
<dbReference type="AlphaFoldDB" id="A0A2J6T2H9"/>
<dbReference type="EMBL" id="KZ613847">
    <property type="protein sequence ID" value="PMD57227.1"/>
    <property type="molecule type" value="Genomic_DNA"/>
</dbReference>
<dbReference type="GO" id="GO:0005634">
    <property type="term" value="C:nucleus"/>
    <property type="evidence" value="ECO:0007669"/>
    <property type="project" value="TreeGrafter"/>
</dbReference>
<dbReference type="InterPro" id="IPR008030">
    <property type="entry name" value="NmrA-like"/>
</dbReference>
<feature type="domain" description="NmrA-like" evidence="3">
    <location>
        <begin position="3"/>
        <end position="224"/>
    </location>
</feature>
<dbReference type="OrthoDB" id="3358371at2759"/>
<proteinExistence type="inferred from homology"/>
<dbReference type="Gene3D" id="3.40.50.720">
    <property type="entry name" value="NAD(P)-binding Rossmann-like Domain"/>
    <property type="match status" value="1"/>
</dbReference>
<evidence type="ECO:0000313" key="4">
    <source>
        <dbReference type="EMBL" id="PMD57227.1"/>
    </source>
</evidence>
<evidence type="ECO:0000259" key="3">
    <source>
        <dbReference type="Pfam" id="PF05368"/>
    </source>
</evidence>
<dbReference type="RefSeq" id="XP_024734131.1">
    <property type="nucleotide sequence ID" value="XM_024887828.1"/>
</dbReference>
<accession>A0A2J6T2H9</accession>
<evidence type="ECO:0000256" key="1">
    <source>
        <dbReference type="ARBA" id="ARBA00006328"/>
    </source>
</evidence>
<dbReference type="GeneID" id="36595904"/>